<evidence type="ECO:0000256" key="2">
    <source>
        <dbReference type="SAM" id="SignalP"/>
    </source>
</evidence>
<keyword evidence="2" id="KW-0732">Signal</keyword>
<feature type="compositionally biased region" description="Low complexity" evidence="1">
    <location>
        <begin position="31"/>
        <end position="50"/>
    </location>
</feature>
<evidence type="ECO:0000313" key="3">
    <source>
        <dbReference type="EMBL" id="SDO68343.1"/>
    </source>
</evidence>
<accession>A0A1H0LJT9</accession>
<feature type="chain" id="PRO_5011707610" description="Lipoprotein-attachment site-containing protein" evidence="2">
    <location>
        <begin position="22"/>
        <end position="50"/>
    </location>
</feature>
<dbReference type="AlphaFoldDB" id="A0A1H0LJT9"/>
<protein>
    <recommendedName>
        <fullName evidence="5">Lipoprotein-attachment site-containing protein</fullName>
    </recommendedName>
</protein>
<sequence length="50" mass="4900">MRTSSRTIALTALVASVLALGACQSNGGRLTPTGTGQTPSSGTVPGQTPQ</sequence>
<evidence type="ECO:0000313" key="4">
    <source>
        <dbReference type="Proteomes" id="UP000198793"/>
    </source>
</evidence>
<feature type="signal peptide" evidence="2">
    <location>
        <begin position="1"/>
        <end position="21"/>
    </location>
</feature>
<reference evidence="3 4" key="1">
    <citation type="submission" date="2016-10" db="EMBL/GenBank/DDBJ databases">
        <authorList>
            <person name="de Groot N.N."/>
        </authorList>
    </citation>
    <scope>NUCLEOTIDE SEQUENCE [LARGE SCALE GENOMIC DNA]</scope>
    <source>
        <strain evidence="4">L7-484,KACC 16230,DSM 25025</strain>
    </source>
</reference>
<dbReference type="PROSITE" id="PS51257">
    <property type="entry name" value="PROKAR_LIPOPROTEIN"/>
    <property type="match status" value="1"/>
</dbReference>
<feature type="region of interest" description="Disordered" evidence="1">
    <location>
        <begin position="25"/>
        <end position="50"/>
    </location>
</feature>
<dbReference type="Proteomes" id="UP000198793">
    <property type="component" value="Unassembled WGS sequence"/>
</dbReference>
<name>A0A1H0LJT9_9HYPH</name>
<gene>
    <name evidence="3" type="ORF">SAMN05192530_11064</name>
</gene>
<keyword evidence="4" id="KW-1185">Reference proteome</keyword>
<dbReference type="RefSeq" id="WP_170842646.1">
    <property type="nucleotide sequence ID" value="NZ_FNIT01000010.1"/>
</dbReference>
<organism evidence="3 4">
    <name type="scientific">Aureimonas jatrophae</name>
    <dbReference type="NCBI Taxonomy" id="1166073"/>
    <lineage>
        <taxon>Bacteria</taxon>
        <taxon>Pseudomonadati</taxon>
        <taxon>Pseudomonadota</taxon>
        <taxon>Alphaproteobacteria</taxon>
        <taxon>Hyphomicrobiales</taxon>
        <taxon>Aurantimonadaceae</taxon>
        <taxon>Aureimonas</taxon>
    </lineage>
</organism>
<evidence type="ECO:0008006" key="5">
    <source>
        <dbReference type="Google" id="ProtNLM"/>
    </source>
</evidence>
<proteinExistence type="predicted"/>
<evidence type="ECO:0000256" key="1">
    <source>
        <dbReference type="SAM" id="MobiDB-lite"/>
    </source>
</evidence>
<dbReference type="EMBL" id="FNIT01000010">
    <property type="protein sequence ID" value="SDO68343.1"/>
    <property type="molecule type" value="Genomic_DNA"/>
</dbReference>
<dbReference type="STRING" id="1166073.SAMN05192530_11064"/>